<dbReference type="GO" id="GO:0005886">
    <property type="term" value="C:plasma membrane"/>
    <property type="evidence" value="ECO:0007669"/>
    <property type="project" value="UniProtKB-SubCell"/>
</dbReference>
<feature type="transmembrane region" description="Helical" evidence="7">
    <location>
        <begin position="158"/>
        <end position="180"/>
    </location>
</feature>
<evidence type="ECO:0000256" key="6">
    <source>
        <dbReference type="ARBA" id="ARBA00023136"/>
    </source>
</evidence>
<keyword evidence="3" id="KW-1003">Cell membrane</keyword>
<evidence type="ECO:0000256" key="1">
    <source>
        <dbReference type="ARBA" id="ARBA00004651"/>
    </source>
</evidence>
<accession>A0A1I7A435</accession>
<keyword evidence="4 7" id="KW-0812">Transmembrane</keyword>
<evidence type="ECO:0000313" key="9">
    <source>
        <dbReference type="Proteomes" id="UP000199546"/>
    </source>
</evidence>
<comment type="subcellular location">
    <subcellularLocation>
        <location evidence="1">Cell membrane</location>
        <topology evidence="1">Multi-pass membrane protein</topology>
    </subcellularLocation>
</comment>
<evidence type="ECO:0000256" key="4">
    <source>
        <dbReference type="ARBA" id="ARBA00022692"/>
    </source>
</evidence>
<dbReference type="CDD" id="cd13127">
    <property type="entry name" value="MATE_tuaB_like"/>
    <property type="match status" value="1"/>
</dbReference>
<keyword evidence="6 7" id="KW-0472">Membrane</keyword>
<feature type="transmembrane region" description="Helical" evidence="7">
    <location>
        <begin position="387"/>
        <end position="408"/>
    </location>
</feature>
<evidence type="ECO:0000256" key="5">
    <source>
        <dbReference type="ARBA" id="ARBA00022989"/>
    </source>
</evidence>
<gene>
    <name evidence="8" type="ORF">SAMN05660657_02478</name>
</gene>
<keyword evidence="5 7" id="KW-1133">Transmembrane helix</keyword>
<feature type="transmembrane region" description="Helical" evidence="7">
    <location>
        <begin position="52"/>
        <end position="76"/>
    </location>
</feature>
<keyword evidence="9" id="KW-1185">Reference proteome</keyword>
<feature type="transmembrane region" description="Helical" evidence="7">
    <location>
        <begin position="298"/>
        <end position="315"/>
    </location>
</feature>
<feature type="transmembrane region" description="Helical" evidence="7">
    <location>
        <begin position="420"/>
        <end position="440"/>
    </location>
</feature>
<dbReference type="AlphaFoldDB" id="A0A1I7A435"/>
<reference evidence="9" key="1">
    <citation type="submission" date="2016-10" db="EMBL/GenBank/DDBJ databases">
        <authorList>
            <person name="Varghese N."/>
            <person name="Submissions S."/>
        </authorList>
    </citation>
    <scope>NUCLEOTIDE SEQUENCE [LARGE SCALE GENOMIC DNA]</scope>
    <source>
        <strain evidence="9">DSM 46136</strain>
    </source>
</reference>
<feature type="transmembrane region" description="Helical" evidence="7">
    <location>
        <begin position="88"/>
        <end position="112"/>
    </location>
</feature>
<evidence type="ECO:0000256" key="2">
    <source>
        <dbReference type="ARBA" id="ARBA00007430"/>
    </source>
</evidence>
<dbReference type="Proteomes" id="UP000199546">
    <property type="component" value="Unassembled WGS sequence"/>
</dbReference>
<dbReference type="EMBL" id="FPBA01000007">
    <property type="protein sequence ID" value="SFT69699.1"/>
    <property type="molecule type" value="Genomic_DNA"/>
</dbReference>
<evidence type="ECO:0000313" key="8">
    <source>
        <dbReference type="EMBL" id="SFT69699.1"/>
    </source>
</evidence>
<feature type="transmembrane region" description="Helical" evidence="7">
    <location>
        <begin position="28"/>
        <end position="46"/>
    </location>
</feature>
<evidence type="ECO:0000256" key="3">
    <source>
        <dbReference type="ARBA" id="ARBA00022475"/>
    </source>
</evidence>
<dbReference type="PANTHER" id="PTHR30250">
    <property type="entry name" value="PST FAMILY PREDICTED COLANIC ACID TRANSPORTER"/>
    <property type="match status" value="1"/>
</dbReference>
<dbReference type="OrthoDB" id="9770347at2"/>
<feature type="transmembrane region" description="Helical" evidence="7">
    <location>
        <begin position="186"/>
        <end position="204"/>
    </location>
</feature>
<evidence type="ECO:0000256" key="7">
    <source>
        <dbReference type="SAM" id="Phobius"/>
    </source>
</evidence>
<feature type="transmembrane region" description="Helical" evidence="7">
    <location>
        <begin position="327"/>
        <end position="351"/>
    </location>
</feature>
<feature type="transmembrane region" description="Helical" evidence="7">
    <location>
        <begin position="446"/>
        <end position="468"/>
    </location>
</feature>
<proteinExistence type="inferred from homology"/>
<sequence length="491" mass="51436">MTATEAPRPPGAQPRAARAAGVTLVGQALRIVVQFGSILLLARLLLPEDYGLLAIVLVVVGIGEIIRDFGLSTAAIRAPELSEDTRDALFWINTAIGALLCLVVVACSGLLADLFDRPPLTAIACALAGTFVLNGMATQYRVTLTREMRFRPLVTADVVAQTGAAAVAIALAALGAGYWALVAQQLVQSVLVLVLVAVPARWLPGRPRRTPGLRPFLTLGLNLVGTQLVNYAGNNVDTVTIGLRFDAAALGLYNRGFQLLMTPLNQLRSPATTVALPVLSRLQDDRERFDEYLRRGQLALGFPIVVSLGVVAGAAEPLVELLLGPRWSGVTPVLALLAVAAASQTLAFVGLWTYLSRGLGAELFRYTVGTSVLRLACVLTGSDWGVVGVAAGYALAACLEWPLSLWWLSRITDFPGRTLLAGALRVLACAVPAGLAAWLVPLAAGALPTAVALLLAVLAGAAVVALAATVSRTIRADLAGVLAFGRSMVRR</sequence>
<protein>
    <submittedName>
        <fullName evidence="8">Polysaccharide transporter, PST family</fullName>
    </submittedName>
</protein>
<comment type="similarity">
    <text evidence="2">Belongs to the polysaccharide synthase family.</text>
</comment>
<feature type="transmembrane region" description="Helical" evidence="7">
    <location>
        <begin position="363"/>
        <end position="381"/>
    </location>
</feature>
<dbReference type="Pfam" id="PF13440">
    <property type="entry name" value="Polysacc_synt_3"/>
    <property type="match status" value="1"/>
</dbReference>
<organism evidence="8 9">
    <name type="scientific">Geodermatophilus amargosae</name>
    <dbReference type="NCBI Taxonomy" id="1296565"/>
    <lineage>
        <taxon>Bacteria</taxon>
        <taxon>Bacillati</taxon>
        <taxon>Actinomycetota</taxon>
        <taxon>Actinomycetes</taxon>
        <taxon>Geodermatophilales</taxon>
        <taxon>Geodermatophilaceae</taxon>
        <taxon>Geodermatophilus</taxon>
    </lineage>
</organism>
<name>A0A1I7A435_9ACTN</name>
<dbReference type="PANTHER" id="PTHR30250:SF10">
    <property type="entry name" value="LIPOPOLYSACCHARIDE BIOSYNTHESIS PROTEIN WZXC"/>
    <property type="match status" value="1"/>
</dbReference>
<dbReference type="RefSeq" id="WP_093579691.1">
    <property type="nucleotide sequence ID" value="NZ_FPBA01000007.1"/>
</dbReference>
<dbReference type="InterPro" id="IPR050833">
    <property type="entry name" value="Poly_Biosynth_Transport"/>
</dbReference>
<dbReference type="STRING" id="1296565.SAMN05660657_02478"/>
<feature type="transmembrane region" description="Helical" evidence="7">
    <location>
        <begin position="118"/>
        <end position="137"/>
    </location>
</feature>